<proteinExistence type="predicted"/>
<feature type="transmembrane region" description="Helical" evidence="1">
    <location>
        <begin position="199"/>
        <end position="218"/>
    </location>
</feature>
<evidence type="ECO:0000313" key="3">
    <source>
        <dbReference type="Proteomes" id="UP001499930"/>
    </source>
</evidence>
<feature type="transmembrane region" description="Helical" evidence="1">
    <location>
        <begin position="164"/>
        <end position="187"/>
    </location>
</feature>
<gene>
    <name evidence="2" type="ORF">GCM10017559_13470</name>
</gene>
<keyword evidence="1" id="KW-1133">Transmembrane helix</keyword>
<evidence type="ECO:0000256" key="1">
    <source>
        <dbReference type="SAM" id="Phobius"/>
    </source>
</evidence>
<reference evidence="2 3" key="1">
    <citation type="journal article" date="2019" name="Int. J. Syst. Evol. Microbiol.">
        <title>The Global Catalogue of Microorganisms (GCM) 10K type strain sequencing project: providing services to taxonomists for standard genome sequencing and annotation.</title>
        <authorList>
            <consortium name="The Broad Institute Genomics Platform"/>
            <consortium name="The Broad Institute Genome Sequencing Center for Infectious Disease"/>
            <person name="Wu L."/>
            <person name="Ma J."/>
        </authorList>
    </citation>
    <scope>NUCLEOTIDE SEQUENCE [LARGE SCALE GENOMIC DNA]</scope>
    <source>
        <strain evidence="2 3">JCM 3106</strain>
    </source>
</reference>
<comment type="caution">
    <text evidence="2">The sequence shown here is derived from an EMBL/GenBank/DDBJ whole genome shotgun (WGS) entry which is preliminary data.</text>
</comment>
<feature type="transmembrane region" description="Helical" evidence="1">
    <location>
        <begin position="224"/>
        <end position="246"/>
    </location>
</feature>
<evidence type="ECO:0008006" key="4">
    <source>
        <dbReference type="Google" id="ProtNLM"/>
    </source>
</evidence>
<name>A0ABN3XUU0_9ACTN</name>
<dbReference type="EMBL" id="BAAAWD010000006">
    <property type="protein sequence ID" value="GAA2994454.1"/>
    <property type="molecule type" value="Genomic_DNA"/>
</dbReference>
<keyword evidence="3" id="KW-1185">Reference proteome</keyword>
<sequence>MEIHEWPELRGFHDGIPDPPGPGIVRAVLARSALTRLEPDEAASAPGPYRAWALLTMEARLLHPAVWPTSALVMAVGVLLVMAQGQAAGDVLSLVVSLVALAGLAMAYGPEHDDAFELVAATPVSPRVVLLARVTLVFGYDLALALLASAAMTALPQGSPSWGLMSLIAAWLGPMAMLAALSLLLSVCWNPVGAMGTGLAIWVLHAMTTTGLPVTAGLRDFWTTSPLTIGLALALAVAAVAAAGAGEPIRRVRATRRS</sequence>
<evidence type="ECO:0000313" key="2">
    <source>
        <dbReference type="EMBL" id="GAA2994454.1"/>
    </source>
</evidence>
<accession>A0ABN3XUU0</accession>
<dbReference type="Proteomes" id="UP001499930">
    <property type="component" value="Unassembled WGS sequence"/>
</dbReference>
<organism evidence="2 3">
    <name type="scientific">Streptosporangium longisporum</name>
    <dbReference type="NCBI Taxonomy" id="46187"/>
    <lineage>
        <taxon>Bacteria</taxon>
        <taxon>Bacillati</taxon>
        <taxon>Actinomycetota</taxon>
        <taxon>Actinomycetes</taxon>
        <taxon>Streptosporangiales</taxon>
        <taxon>Streptosporangiaceae</taxon>
        <taxon>Streptosporangium</taxon>
    </lineage>
</organism>
<keyword evidence="1" id="KW-0472">Membrane</keyword>
<dbReference type="RefSeq" id="WP_413224066.1">
    <property type="nucleotide sequence ID" value="NZ_JBLAUZ010000002.1"/>
</dbReference>
<protein>
    <recommendedName>
        <fullName evidence="4">ABC transporter permease</fullName>
    </recommendedName>
</protein>
<keyword evidence="1" id="KW-0812">Transmembrane</keyword>
<feature type="transmembrane region" description="Helical" evidence="1">
    <location>
        <begin position="91"/>
        <end position="109"/>
    </location>
</feature>
<feature type="transmembrane region" description="Helical" evidence="1">
    <location>
        <begin position="130"/>
        <end position="152"/>
    </location>
</feature>
<feature type="transmembrane region" description="Helical" evidence="1">
    <location>
        <begin position="65"/>
        <end position="85"/>
    </location>
</feature>